<feature type="region of interest" description="Disordered" evidence="1">
    <location>
        <begin position="144"/>
        <end position="163"/>
    </location>
</feature>
<name>A0ABQ9HZT6_9NEOP</name>
<proteinExistence type="predicted"/>
<comment type="caution">
    <text evidence="2">The sequence shown here is derived from an EMBL/GenBank/DDBJ whole genome shotgun (WGS) entry which is preliminary data.</text>
</comment>
<evidence type="ECO:0000313" key="2">
    <source>
        <dbReference type="EMBL" id="KAJ8889525.1"/>
    </source>
</evidence>
<dbReference type="Proteomes" id="UP001159363">
    <property type="component" value="Chromosome 3"/>
</dbReference>
<gene>
    <name evidence="2" type="ORF">PR048_009024</name>
</gene>
<organism evidence="2 3">
    <name type="scientific">Dryococelus australis</name>
    <dbReference type="NCBI Taxonomy" id="614101"/>
    <lineage>
        <taxon>Eukaryota</taxon>
        <taxon>Metazoa</taxon>
        <taxon>Ecdysozoa</taxon>
        <taxon>Arthropoda</taxon>
        <taxon>Hexapoda</taxon>
        <taxon>Insecta</taxon>
        <taxon>Pterygota</taxon>
        <taxon>Neoptera</taxon>
        <taxon>Polyneoptera</taxon>
        <taxon>Phasmatodea</taxon>
        <taxon>Verophasmatodea</taxon>
        <taxon>Anareolatae</taxon>
        <taxon>Phasmatidae</taxon>
        <taxon>Eurycanthinae</taxon>
        <taxon>Dryococelus</taxon>
    </lineage>
</organism>
<sequence length="163" mass="18235">MLMGRPLWTALKHIHPIASLRAPVPSSQPPPECASAAECGKPRDPLQVTPSGNGIAALGWSGQVQQVYSPQYANLQEYTVVALKRDDRNHGAFIYSNHNHLQFQQPTTRNFKQHETAMGEHVMVENNEGITNPFRGFAELKCSNQQAEQETPHGHRLPHRTKQ</sequence>
<protein>
    <submittedName>
        <fullName evidence="2">Uncharacterized protein</fullName>
    </submittedName>
</protein>
<reference evidence="2 3" key="1">
    <citation type="submission" date="2023-02" db="EMBL/GenBank/DDBJ databases">
        <title>LHISI_Scaffold_Assembly.</title>
        <authorList>
            <person name="Stuart O.P."/>
            <person name="Cleave R."/>
            <person name="Magrath M.J.L."/>
            <person name="Mikheyev A.S."/>
        </authorList>
    </citation>
    <scope>NUCLEOTIDE SEQUENCE [LARGE SCALE GENOMIC DNA]</scope>
    <source>
        <strain evidence="2">Daus_M_001</strain>
        <tissue evidence="2">Leg muscle</tissue>
    </source>
</reference>
<keyword evidence="3" id="KW-1185">Reference proteome</keyword>
<dbReference type="EMBL" id="JARBHB010000003">
    <property type="protein sequence ID" value="KAJ8889525.1"/>
    <property type="molecule type" value="Genomic_DNA"/>
</dbReference>
<evidence type="ECO:0000256" key="1">
    <source>
        <dbReference type="SAM" id="MobiDB-lite"/>
    </source>
</evidence>
<feature type="compositionally biased region" description="Basic residues" evidence="1">
    <location>
        <begin position="154"/>
        <end position="163"/>
    </location>
</feature>
<evidence type="ECO:0000313" key="3">
    <source>
        <dbReference type="Proteomes" id="UP001159363"/>
    </source>
</evidence>
<accession>A0ABQ9HZT6</accession>